<name>A0A5C9A0V8_9GAMM</name>
<protein>
    <recommendedName>
        <fullName evidence="3">Enoyl-CoA hydratase/isomerase family protein</fullName>
    </recommendedName>
</protein>
<dbReference type="EMBL" id="VRYZ01000001">
    <property type="protein sequence ID" value="TXS94503.1"/>
    <property type="molecule type" value="Genomic_DNA"/>
</dbReference>
<evidence type="ECO:0008006" key="3">
    <source>
        <dbReference type="Google" id="ProtNLM"/>
    </source>
</evidence>
<reference evidence="1 2" key="1">
    <citation type="submission" date="2019-08" db="EMBL/GenBank/DDBJ databases">
        <title>Parahaliea maris sp. nov., isolated from the surface seawater.</title>
        <authorList>
            <person name="Liu Y."/>
        </authorList>
    </citation>
    <scope>NUCLEOTIDE SEQUENCE [LARGE SCALE GENOMIC DNA]</scope>
    <source>
        <strain evidence="1 2">S2-26</strain>
    </source>
</reference>
<dbReference type="Gene3D" id="3.90.226.10">
    <property type="entry name" value="2-enoyl-CoA Hydratase, Chain A, domain 1"/>
    <property type="match status" value="1"/>
</dbReference>
<organism evidence="1 2">
    <name type="scientific">Parahaliea aestuarii</name>
    <dbReference type="NCBI Taxonomy" id="1852021"/>
    <lineage>
        <taxon>Bacteria</taxon>
        <taxon>Pseudomonadati</taxon>
        <taxon>Pseudomonadota</taxon>
        <taxon>Gammaproteobacteria</taxon>
        <taxon>Cellvibrionales</taxon>
        <taxon>Halieaceae</taxon>
        <taxon>Parahaliea</taxon>
    </lineage>
</organism>
<dbReference type="InterPro" id="IPR029045">
    <property type="entry name" value="ClpP/crotonase-like_dom_sf"/>
</dbReference>
<dbReference type="SUPFAM" id="SSF52096">
    <property type="entry name" value="ClpP/crotonase"/>
    <property type="match status" value="1"/>
</dbReference>
<proteinExistence type="predicted"/>
<dbReference type="RefSeq" id="WP_148062359.1">
    <property type="nucleotide sequence ID" value="NZ_VRYZ01000001.1"/>
</dbReference>
<keyword evidence="2" id="KW-1185">Reference proteome</keyword>
<comment type="caution">
    <text evidence="1">The sequence shown here is derived from an EMBL/GenBank/DDBJ whole genome shotgun (WGS) entry which is preliminary data.</text>
</comment>
<gene>
    <name evidence="1" type="ORF">FVW59_00865</name>
</gene>
<sequence length="92" mass="9617">MSNPDQIQGTTISELTATALRTACKTFEQDDTLLVAILCGDGGHFGAGTNLGAMGAPCRRNNIDPGGTVPTYRQMITGLPENAATFTTARQT</sequence>
<dbReference type="OrthoDB" id="5242221at2"/>
<evidence type="ECO:0000313" key="1">
    <source>
        <dbReference type="EMBL" id="TXS94503.1"/>
    </source>
</evidence>
<evidence type="ECO:0000313" key="2">
    <source>
        <dbReference type="Proteomes" id="UP000321933"/>
    </source>
</evidence>
<accession>A0A5C9A0V8</accession>
<dbReference type="AlphaFoldDB" id="A0A5C9A0V8"/>
<dbReference type="Proteomes" id="UP000321933">
    <property type="component" value="Unassembled WGS sequence"/>
</dbReference>